<sequence length="492" mass="55024">MSPKQLAHQGGMMGRTALHLAAAYGNVEAAKLVVQKAPFLPDTTDKDGTLPLYIAVVCCHRDMIKYLLAVTSEDEEAKLLESQSGAHLMDTVMGSKFYDVALHLLHRNPKLAWNHRDGRSPLEVMAQHPSSFPSGMRLNVCQRLIYSLPGMKDQALQLVKELLSKIQDADDSVAGKLLRWPFLYGAQYGIVEVVNEILKLDFSSYLLHLADDEGRNAFHLAVMYRQENVFNVLCQYFADERYRVMLSGFTDRNGNNILHLAGNKASHDRHDLVSGGILQVQRELQWFKEVEKFVVPRYRKEKNIEGKTPLMIFNEEHEKLVTSEGQWMRGMANSCIVAASLVAIVVFAAAIAVPGGNSHDGLPIFFKEMAFKIFAILDALALFSSLSSVLSFLSVLTSRYAAIDFLYDLPKRLIIGLVNLFISVTCMVIAFSAALYLVFGQGKAWVLITVATFACLPVTLFVLLQFPLLRNMIKSTYGPSIFRKPSERILLD</sequence>
<evidence type="ECO:0000259" key="3">
    <source>
        <dbReference type="Pfam" id="PF13962"/>
    </source>
</evidence>
<feature type="transmembrane region" description="Helical" evidence="2">
    <location>
        <begin position="373"/>
        <end position="396"/>
    </location>
</feature>
<dbReference type="Pfam" id="PF12796">
    <property type="entry name" value="Ank_2"/>
    <property type="match status" value="1"/>
</dbReference>
<feature type="domain" description="PGG" evidence="3">
    <location>
        <begin position="326"/>
        <end position="438"/>
    </location>
</feature>
<keyword evidence="2" id="KW-1133">Transmembrane helix</keyword>
<dbReference type="Pfam" id="PF13962">
    <property type="entry name" value="PGG"/>
    <property type="match status" value="1"/>
</dbReference>
<organism evidence="4">
    <name type="scientific">Davidia involucrata</name>
    <name type="common">Dove tree</name>
    <dbReference type="NCBI Taxonomy" id="16924"/>
    <lineage>
        <taxon>Eukaryota</taxon>
        <taxon>Viridiplantae</taxon>
        <taxon>Streptophyta</taxon>
        <taxon>Embryophyta</taxon>
        <taxon>Tracheophyta</taxon>
        <taxon>Spermatophyta</taxon>
        <taxon>Magnoliopsida</taxon>
        <taxon>eudicotyledons</taxon>
        <taxon>Gunneridae</taxon>
        <taxon>Pentapetalae</taxon>
        <taxon>asterids</taxon>
        <taxon>Cornales</taxon>
        <taxon>Nyssaceae</taxon>
        <taxon>Davidia</taxon>
    </lineage>
</organism>
<feature type="repeat" description="ANK" evidence="1">
    <location>
        <begin position="13"/>
        <end position="36"/>
    </location>
</feature>
<evidence type="ECO:0000256" key="1">
    <source>
        <dbReference type="PROSITE-ProRule" id="PRU00023"/>
    </source>
</evidence>
<dbReference type="SMART" id="SM00248">
    <property type="entry name" value="ANK"/>
    <property type="match status" value="4"/>
</dbReference>
<dbReference type="PANTHER" id="PTHR24177:SF482">
    <property type="entry name" value="PGG DOMAIN-CONTAINING PROTEIN"/>
    <property type="match status" value="1"/>
</dbReference>
<reference evidence="4" key="1">
    <citation type="submission" date="2019-08" db="EMBL/GenBank/DDBJ databases">
        <title>Reference gene set and small RNA set construction with multiple tissues from Davidia involucrata Baill.</title>
        <authorList>
            <person name="Yang H."/>
            <person name="Zhou C."/>
            <person name="Li G."/>
            <person name="Wang J."/>
            <person name="Gao P."/>
            <person name="Wang M."/>
            <person name="Wang R."/>
            <person name="Zhao Y."/>
        </authorList>
    </citation>
    <scope>NUCLEOTIDE SEQUENCE</scope>
    <source>
        <tissue evidence="4">Mixed with DoveR01_LX</tissue>
    </source>
</reference>
<keyword evidence="2" id="KW-0812">Transmembrane</keyword>
<keyword evidence="1" id="KW-0040">ANK repeat</keyword>
<accession>A0A5B7C4W3</accession>
<name>A0A5B7C4W3_DAVIN</name>
<dbReference type="AlphaFoldDB" id="A0A5B7C4W3"/>
<feature type="transmembrane region" description="Helical" evidence="2">
    <location>
        <begin position="445"/>
        <end position="464"/>
    </location>
</feature>
<dbReference type="PROSITE" id="PS50088">
    <property type="entry name" value="ANK_REPEAT"/>
    <property type="match status" value="1"/>
</dbReference>
<feature type="transmembrane region" description="Helical" evidence="2">
    <location>
        <begin position="417"/>
        <end position="439"/>
    </location>
</feature>
<feature type="transmembrane region" description="Helical" evidence="2">
    <location>
        <begin position="335"/>
        <end position="353"/>
    </location>
</feature>
<dbReference type="InterPro" id="IPR036770">
    <property type="entry name" value="Ankyrin_rpt-contain_sf"/>
</dbReference>
<protein>
    <recommendedName>
        <fullName evidence="3">PGG domain-containing protein</fullName>
    </recommendedName>
</protein>
<dbReference type="InterPro" id="IPR002110">
    <property type="entry name" value="Ankyrin_rpt"/>
</dbReference>
<gene>
    <name evidence="4" type="ORF">Din_045358</name>
</gene>
<evidence type="ECO:0000313" key="4">
    <source>
        <dbReference type="EMBL" id="MPA75917.1"/>
    </source>
</evidence>
<dbReference type="PROSITE" id="PS50297">
    <property type="entry name" value="ANK_REP_REGION"/>
    <property type="match status" value="1"/>
</dbReference>
<dbReference type="Gene3D" id="1.25.40.20">
    <property type="entry name" value="Ankyrin repeat-containing domain"/>
    <property type="match status" value="2"/>
</dbReference>
<dbReference type="InterPro" id="IPR026961">
    <property type="entry name" value="PGG_dom"/>
</dbReference>
<keyword evidence="2" id="KW-0472">Membrane</keyword>
<proteinExistence type="predicted"/>
<dbReference type="PANTHER" id="PTHR24177">
    <property type="entry name" value="CASKIN"/>
    <property type="match status" value="1"/>
</dbReference>
<evidence type="ECO:0000256" key="2">
    <source>
        <dbReference type="SAM" id="Phobius"/>
    </source>
</evidence>
<dbReference type="GO" id="GO:0016020">
    <property type="term" value="C:membrane"/>
    <property type="evidence" value="ECO:0007669"/>
    <property type="project" value="TreeGrafter"/>
</dbReference>
<dbReference type="EMBL" id="GHES01045358">
    <property type="protein sequence ID" value="MPA75917.1"/>
    <property type="molecule type" value="Transcribed_RNA"/>
</dbReference>
<dbReference type="SUPFAM" id="SSF48403">
    <property type="entry name" value="Ankyrin repeat"/>
    <property type="match status" value="1"/>
</dbReference>